<proteinExistence type="predicted"/>
<gene>
    <name evidence="2" type="ordered locus">Psta_3455</name>
</gene>
<sequence>MATVLAVWELGGGLGHLYPLKLVASELCRAGHRVILVLRETAQAPSLLRDLPVQYFQAPAKHRVTSTRIDPPTTYAHLLHNIGWGEAEELAGLYHSWQTILDLVKPDVVVADHSPTPLLALRGRGIPVVTIGTGFCSPPASSPLPKVRPWVKGDDASWLEHEQRLCEQVNQLLERNHQPVLGMLSDLFAEVTTEILTTFPELDHFGPRTSGNFWGCYPSGAATVAHWPRAAGPKVYAYLTAIPDRESYLKTLAQLGFPTIAVAGPVSSTLQQQLRGSSVHLATSPINVEQVASESDLVVNYAGHGVSALALLAGKPLLQIPISVEQFLLASRVAKLGAGIFIPSGNQTAFASALHSLVHQPSFREKAESFAQLHADHRPQELARRIAAHLGSLLS</sequence>
<dbReference type="EMBL" id="CP001848">
    <property type="protein sequence ID" value="ADB18117.1"/>
    <property type="molecule type" value="Genomic_DNA"/>
</dbReference>
<dbReference type="eggNOG" id="COG1819">
    <property type="taxonomic scope" value="Bacteria"/>
</dbReference>
<dbReference type="HOGENOM" id="CLU_058209_1_0_0"/>
<evidence type="ECO:0000313" key="2">
    <source>
        <dbReference type="EMBL" id="ADB18117.1"/>
    </source>
</evidence>
<keyword evidence="2" id="KW-0808">Transferase</keyword>
<accession>D2QYF8</accession>
<protein>
    <submittedName>
        <fullName evidence="2">Glycosyl transferase-like UDP-glucuronosyltransferase</fullName>
    </submittedName>
</protein>
<dbReference type="STRING" id="530564.Psta_3455"/>
<organism evidence="2 3">
    <name type="scientific">Pirellula staleyi (strain ATCC 27377 / DSM 6068 / ICPB 4128)</name>
    <name type="common">Pirella staleyi</name>
    <dbReference type="NCBI Taxonomy" id="530564"/>
    <lineage>
        <taxon>Bacteria</taxon>
        <taxon>Pseudomonadati</taxon>
        <taxon>Planctomycetota</taxon>
        <taxon>Planctomycetia</taxon>
        <taxon>Pirellulales</taxon>
        <taxon>Pirellulaceae</taxon>
        <taxon>Pirellula</taxon>
    </lineage>
</organism>
<dbReference type="OrthoDB" id="271062at2"/>
<keyword evidence="3" id="KW-1185">Reference proteome</keyword>
<dbReference type="Proteomes" id="UP000001887">
    <property type="component" value="Chromosome"/>
</dbReference>
<dbReference type="InterPro" id="IPR010610">
    <property type="entry name" value="EryCIII-like_C"/>
</dbReference>
<dbReference type="PANTHER" id="PTHR21015:SF22">
    <property type="entry name" value="GLYCOSYLTRANSFERASE"/>
    <property type="match status" value="1"/>
</dbReference>
<dbReference type="PANTHER" id="PTHR21015">
    <property type="entry name" value="UDP-N-ACETYLGLUCOSAMINE--N-ACETYLMURAMYL-(PENTAPEPTIDE) PYROPHOSPHORYL-UNDECAPRENOL N-ACETYLGLUCOSAMINE TRANSFERASE 1"/>
    <property type="match status" value="1"/>
</dbReference>
<dbReference type="Gene3D" id="3.40.50.2000">
    <property type="entry name" value="Glycogen Phosphorylase B"/>
    <property type="match status" value="2"/>
</dbReference>
<dbReference type="SUPFAM" id="SSF53756">
    <property type="entry name" value="UDP-Glycosyltransferase/glycogen phosphorylase"/>
    <property type="match status" value="1"/>
</dbReference>
<dbReference type="GO" id="GO:0016757">
    <property type="term" value="F:glycosyltransferase activity"/>
    <property type="evidence" value="ECO:0007669"/>
    <property type="project" value="UniProtKB-ARBA"/>
</dbReference>
<reference evidence="2 3" key="1">
    <citation type="journal article" date="2009" name="Stand. Genomic Sci.">
        <title>Complete genome sequence of Pirellula staleyi type strain (ATCC 27377).</title>
        <authorList>
            <person name="Clum A."/>
            <person name="Tindall B.J."/>
            <person name="Sikorski J."/>
            <person name="Ivanova N."/>
            <person name="Mavrommatis K."/>
            <person name="Lucas S."/>
            <person name="Glavina del Rio T."/>
            <person name="Nolan M."/>
            <person name="Chen F."/>
            <person name="Tice H."/>
            <person name="Pitluck S."/>
            <person name="Cheng J.F."/>
            <person name="Chertkov O."/>
            <person name="Brettin T."/>
            <person name="Han C."/>
            <person name="Detter J.C."/>
            <person name="Kuske C."/>
            <person name="Bruce D."/>
            <person name="Goodwin L."/>
            <person name="Ovchinikova G."/>
            <person name="Pati A."/>
            <person name="Mikhailova N."/>
            <person name="Chen A."/>
            <person name="Palaniappan K."/>
            <person name="Land M."/>
            <person name="Hauser L."/>
            <person name="Chang Y.J."/>
            <person name="Jeffries C.D."/>
            <person name="Chain P."/>
            <person name="Rohde M."/>
            <person name="Goker M."/>
            <person name="Bristow J."/>
            <person name="Eisen J.A."/>
            <person name="Markowitz V."/>
            <person name="Hugenholtz P."/>
            <person name="Kyrpides N.C."/>
            <person name="Klenk H.P."/>
            <person name="Lapidus A."/>
        </authorList>
    </citation>
    <scope>NUCLEOTIDE SEQUENCE [LARGE SCALE GENOMIC DNA]</scope>
    <source>
        <strain evidence="3">ATCC 27377 / DSM 6068 / ICPB 4128</strain>
    </source>
</reference>
<dbReference type="AlphaFoldDB" id="D2QYF8"/>
<feature type="domain" description="Erythromycin biosynthesis protein CIII-like C-terminal" evidence="1">
    <location>
        <begin position="294"/>
        <end position="387"/>
    </location>
</feature>
<dbReference type="KEGG" id="psl:Psta_3455"/>
<dbReference type="Pfam" id="PF06722">
    <property type="entry name" value="EryCIII-like_C"/>
    <property type="match status" value="1"/>
</dbReference>
<name>D2QYF8_PIRSD</name>
<evidence type="ECO:0000313" key="3">
    <source>
        <dbReference type="Proteomes" id="UP000001887"/>
    </source>
</evidence>
<evidence type="ECO:0000259" key="1">
    <source>
        <dbReference type="Pfam" id="PF06722"/>
    </source>
</evidence>